<keyword evidence="2" id="KW-0472">Membrane</keyword>
<protein>
    <recommendedName>
        <fullName evidence="5">GGDEF domain-containing protein</fullName>
    </recommendedName>
</protein>
<evidence type="ECO:0008006" key="5">
    <source>
        <dbReference type="Google" id="ProtNLM"/>
    </source>
</evidence>
<keyword evidence="2" id="KW-0812">Transmembrane</keyword>
<accession>A0A7T3RBN4</accession>
<dbReference type="RefSeq" id="WP_198441987.1">
    <property type="nucleotide sequence ID" value="NZ_CBCSHE010000001.1"/>
</dbReference>
<keyword evidence="4" id="KW-1185">Reference proteome</keyword>
<dbReference type="InterPro" id="IPR029787">
    <property type="entry name" value="Nucleotide_cyclase"/>
</dbReference>
<feature type="compositionally biased region" description="Acidic residues" evidence="1">
    <location>
        <begin position="167"/>
        <end position="193"/>
    </location>
</feature>
<feature type="transmembrane region" description="Helical" evidence="2">
    <location>
        <begin position="6"/>
        <end position="29"/>
    </location>
</feature>
<dbReference type="AlphaFoldDB" id="A0A7T3RBN4"/>
<keyword evidence="2" id="KW-1133">Transmembrane helix</keyword>
<sequence>MKAKRNYFTVTVCTVYIAAVLAFAASLIFEYSGGTKRTQERFTSLTKDLSRNLKENDIGSAEFSRAILESLGNVSDIAAIQVSSDGKLLFSYPVSIDENKTASSPLIKQLSTLVKGGENSAVLTAALYTLKPSSIYYKGRVAFLVILAATLAAALNLIIVSKKDPDTDGQEDTDAENDGAEDYFFEEEMPDYEDVARKGTDAEEDATVSGNDAEEEAAVSERTDAEESAVTRNDVAEVAAVAEVTAAEDTAISEVTAENNAVAEENSYGTEIDSDKTLDFEDQTDIEETIPSVQEKEPVLENGQNASEEEGAAAEDASFAEEIHEEPSLAENNVAPVGLFDEKTGFGWEQYMPTRLDSELIRAASSEQDLALFTVRIPGIDWTTPEGKETASIIKDWVKFNDLVFDYGSDGFTAIFQNQNTDAALAEAEKTHTEIVSVLKRANSSAETPFVGISTRSLRLISGKRLFNESEQALFHAMEDKDSPIVAFRVNPDKYRSYLAGEASKLKERTQDSGESVVTLD</sequence>
<evidence type="ECO:0000313" key="3">
    <source>
        <dbReference type="EMBL" id="QQA00139.1"/>
    </source>
</evidence>
<feature type="region of interest" description="Disordered" evidence="1">
    <location>
        <begin position="258"/>
        <end position="319"/>
    </location>
</feature>
<feature type="region of interest" description="Disordered" evidence="1">
    <location>
        <begin position="163"/>
        <end position="231"/>
    </location>
</feature>
<gene>
    <name evidence="3" type="ORF">IWA51_07570</name>
</gene>
<dbReference type="Proteomes" id="UP000595224">
    <property type="component" value="Chromosome"/>
</dbReference>
<feature type="compositionally biased region" description="Acidic residues" evidence="1">
    <location>
        <begin position="202"/>
        <end position="218"/>
    </location>
</feature>
<name>A0A7T3RBN4_9SPIR</name>
<evidence type="ECO:0000256" key="1">
    <source>
        <dbReference type="SAM" id="MobiDB-lite"/>
    </source>
</evidence>
<evidence type="ECO:0000256" key="2">
    <source>
        <dbReference type="SAM" id="Phobius"/>
    </source>
</evidence>
<dbReference type="KEGG" id="tper:IWA51_07570"/>
<evidence type="ECO:0000313" key="4">
    <source>
        <dbReference type="Proteomes" id="UP000595224"/>
    </source>
</evidence>
<feature type="transmembrane region" description="Helical" evidence="2">
    <location>
        <begin position="141"/>
        <end position="160"/>
    </location>
</feature>
<reference evidence="3 4" key="1">
    <citation type="submission" date="2020-11" db="EMBL/GenBank/DDBJ databases">
        <title>Treponema Peruensis nv. sp., first commensal Treponema isolated from human feces.</title>
        <authorList>
            <person name="Belkhou C."/>
            <person name="Raes J."/>
        </authorList>
    </citation>
    <scope>NUCLEOTIDE SEQUENCE [LARGE SCALE GENOMIC DNA]</scope>
    <source>
        <strain evidence="3 4">RCC2812</strain>
    </source>
</reference>
<proteinExistence type="predicted"/>
<dbReference type="SUPFAM" id="SSF55073">
    <property type="entry name" value="Nucleotide cyclase"/>
    <property type="match status" value="1"/>
</dbReference>
<dbReference type="EMBL" id="CP064936">
    <property type="protein sequence ID" value="QQA00139.1"/>
    <property type="molecule type" value="Genomic_DNA"/>
</dbReference>
<organism evidence="3 4">
    <name type="scientific">Treponema peruense</name>
    <dbReference type="NCBI Taxonomy" id="2787628"/>
    <lineage>
        <taxon>Bacteria</taxon>
        <taxon>Pseudomonadati</taxon>
        <taxon>Spirochaetota</taxon>
        <taxon>Spirochaetia</taxon>
        <taxon>Spirochaetales</taxon>
        <taxon>Treponemataceae</taxon>
        <taxon>Treponema</taxon>
    </lineage>
</organism>